<evidence type="ECO:0008006" key="4">
    <source>
        <dbReference type="Google" id="ProtNLM"/>
    </source>
</evidence>
<comment type="caution">
    <text evidence="2">The sequence shown here is derived from an EMBL/GenBank/DDBJ whole genome shotgun (WGS) entry which is preliminary data.</text>
</comment>
<keyword evidence="1" id="KW-0812">Transmembrane</keyword>
<dbReference type="Proteomes" id="UP001651158">
    <property type="component" value="Unassembled WGS sequence"/>
</dbReference>
<name>A0ABR4QLR1_9CEST</name>
<protein>
    <recommendedName>
        <fullName evidence="4">Transmembrane protein</fullName>
    </recommendedName>
</protein>
<gene>
    <name evidence="2" type="ORF">TcWFU_007351</name>
</gene>
<organism evidence="2 3">
    <name type="scientific">Taenia crassiceps</name>
    <dbReference type="NCBI Taxonomy" id="6207"/>
    <lineage>
        <taxon>Eukaryota</taxon>
        <taxon>Metazoa</taxon>
        <taxon>Spiralia</taxon>
        <taxon>Lophotrochozoa</taxon>
        <taxon>Platyhelminthes</taxon>
        <taxon>Cestoda</taxon>
        <taxon>Eucestoda</taxon>
        <taxon>Cyclophyllidea</taxon>
        <taxon>Taeniidae</taxon>
        <taxon>Taenia</taxon>
    </lineage>
</organism>
<sequence length="113" mass="12372">MNKKLASKANDTVLPGLISACPNTMAKIATTVYKASLSNFNSSFPFSFFLVVVVVVLFCFFSTSWVYSLVDSNWCAMLPFLTTRRLHCGGEEAGAMTATCHRNQSAGQMRCVN</sequence>
<keyword evidence="3" id="KW-1185">Reference proteome</keyword>
<keyword evidence="1" id="KW-0472">Membrane</keyword>
<accession>A0ABR4QLR1</accession>
<evidence type="ECO:0000313" key="2">
    <source>
        <dbReference type="EMBL" id="KAL5110644.1"/>
    </source>
</evidence>
<feature type="transmembrane region" description="Helical" evidence="1">
    <location>
        <begin position="46"/>
        <end position="70"/>
    </location>
</feature>
<evidence type="ECO:0000256" key="1">
    <source>
        <dbReference type="SAM" id="Phobius"/>
    </source>
</evidence>
<dbReference type="EMBL" id="JAKROA010000002">
    <property type="protein sequence ID" value="KAL5110644.1"/>
    <property type="molecule type" value="Genomic_DNA"/>
</dbReference>
<reference evidence="2 3" key="1">
    <citation type="journal article" date="2022" name="Front. Cell. Infect. Microbiol.">
        <title>The Genomes of Two Strains of Taenia crassiceps the Animal Model for the Study of Human Cysticercosis.</title>
        <authorList>
            <person name="Bobes R.J."/>
            <person name="Estrada K."/>
            <person name="Rios-Valencia D.G."/>
            <person name="Calderon-Gallegos A."/>
            <person name="de la Torre P."/>
            <person name="Carrero J.C."/>
            <person name="Sanchez-Flores A."/>
            <person name="Laclette J.P."/>
        </authorList>
    </citation>
    <scope>NUCLEOTIDE SEQUENCE [LARGE SCALE GENOMIC DNA]</scope>
    <source>
        <strain evidence="2">WFUcys</strain>
    </source>
</reference>
<keyword evidence="1" id="KW-1133">Transmembrane helix</keyword>
<proteinExistence type="predicted"/>
<evidence type="ECO:0000313" key="3">
    <source>
        <dbReference type="Proteomes" id="UP001651158"/>
    </source>
</evidence>